<dbReference type="EMBL" id="BJCE01000223">
    <property type="protein sequence ID" value="GCL39204.1"/>
    <property type="molecule type" value="Genomic_DNA"/>
</dbReference>
<evidence type="ECO:0000313" key="3">
    <source>
        <dbReference type="Proteomes" id="UP000300142"/>
    </source>
</evidence>
<evidence type="ECO:0000259" key="1">
    <source>
        <dbReference type="Pfam" id="PF13701"/>
    </source>
</evidence>
<proteinExistence type="predicted"/>
<reference evidence="3" key="1">
    <citation type="submission" date="2019-02" db="EMBL/GenBank/DDBJ databases">
        <title>Draft genome sequence of Sphaerospermopsis reniformis NIES-1949.</title>
        <authorList>
            <person name="Yamaguchi H."/>
            <person name="Suzuki S."/>
            <person name="Kawachi M."/>
        </authorList>
    </citation>
    <scope>NUCLEOTIDE SEQUENCE [LARGE SCALE GENOMIC DNA]</scope>
    <source>
        <strain evidence="3">NIES-1949</strain>
    </source>
</reference>
<dbReference type="Pfam" id="PF13701">
    <property type="entry name" value="DDE_Tnp_1_4"/>
    <property type="match status" value="1"/>
</dbReference>
<accession>A0A480AAS5</accession>
<dbReference type="NCBIfam" id="NF033539">
    <property type="entry name" value="transpos_IS1380"/>
    <property type="match status" value="1"/>
</dbReference>
<sequence length="412" mass="47245">MGYEDLNDHEELRHDPMFALALGKSIGQENEPCTLAGKSTLNRIEHCPENLEQGAESRYHKISHSQEEIEKLFVDIFLESYSSPPRQIILDLDVTDDLVHGNQEQVFFNTYYGGYCYAPLYIFCGKHLLAAKLRAANVDPVEGALSELQRVIKQIRAEWNNVEILVRGDSAYSREDIMEWCESQIKVDYVFGLPENSRLIKMTTLTQSKAKQEFEQKLSTVVSFLETLFVPDIELPELASNLIENSTWYKTIDYQTHKSWSRSRRVVTKVEYGAKGTNIRFVVTSIPTNKMPPSEVYTQKYCPRGEMENRFKEQQLELFSDRTSTHTFAGNQLRLWFSSIAYVLMNALRNKCLVKTELQNAQVGTIRTKLLKLGALITVSTRRVLIAINSSCPYQHIYATAYRCLQLLPNPG</sequence>
<gene>
    <name evidence="2" type="ORF">SR1949_43270</name>
</gene>
<dbReference type="InterPro" id="IPR025668">
    <property type="entry name" value="Tnp_DDE_dom"/>
</dbReference>
<comment type="caution">
    <text evidence="2">The sequence shown here is derived from an EMBL/GenBank/DDBJ whole genome shotgun (WGS) entry which is preliminary data.</text>
</comment>
<name>A0A480AAS5_9CYAN</name>
<feature type="domain" description="Transposase DDE" evidence="1">
    <location>
        <begin position="1"/>
        <end position="409"/>
    </location>
</feature>
<protein>
    <submittedName>
        <fullName evidence="2">Transposase</fullName>
    </submittedName>
</protein>
<organism evidence="2 3">
    <name type="scientific">Sphaerospermopsis reniformis</name>
    <dbReference type="NCBI Taxonomy" id="531300"/>
    <lineage>
        <taxon>Bacteria</taxon>
        <taxon>Bacillati</taxon>
        <taxon>Cyanobacteriota</taxon>
        <taxon>Cyanophyceae</taxon>
        <taxon>Nostocales</taxon>
        <taxon>Aphanizomenonaceae</taxon>
        <taxon>Sphaerospermopsis</taxon>
    </lineage>
</organism>
<evidence type="ECO:0000313" key="2">
    <source>
        <dbReference type="EMBL" id="GCL39204.1"/>
    </source>
</evidence>
<dbReference type="InterPro" id="IPR047960">
    <property type="entry name" value="Transpos_IS1380"/>
</dbReference>
<dbReference type="Proteomes" id="UP000300142">
    <property type="component" value="Unassembled WGS sequence"/>
</dbReference>
<keyword evidence="3" id="KW-1185">Reference proteome</keyword>
<dbReference type="AlphaFoldDB" id="A0A480AAS5"/>